<accession>A0ABZ1CZG5</accession>
<reference evidence="2 3" key="1">
    <citation type="submission" date="2024-01" db="EMBL/GenBank/DDBJ databases">
        <title>Comparative genomics of Cryptococcus and Kwoniella reveals pathogenesis evolution and contrasting modes of karyotype evolution via chromosome fusion or intercentromeric recombination.</title>
        <authorList>
            <person name="Coelho M.A."/>
            <person name="David-Palma M."/>
            <person name="Shea T."/>
            <person name="Bowers K."/>
            <person name="McGinley-Smith S."/>
            <person name="Mohammad A.W."/>
            <person name="Gnirke A."/>
            <person name="Yurkov A.M."/>
            <person name="Nowrousian M."/>
            <person name="Sun S."/>
            <person name="Cuomo C.A."/>
            <person name="Heitman J."/>
        </authorList>
    </citation>
    <scope>NUCLEOTIDE SEQUENCE [LARGE SCALE GENOMIC DNA]</scope>
    <source>
        <strain evidence="2">CBS 11374</strain>
    </source>
</reference>
<organism evidence="2 3">
    <name type="scientific">Kwoniella shivajii</name>
    <dbReference type="NCBI Taxonomy" id="564305"/>
    <lineage>
        <taxon>Eukaryota</taxon>
        <taxon>Fungi</taxon>
        <taxon>Dikarya</taxon>
        <taxon>Basidiomycota</taxon>
        <taxon>Agaricomycotina</taxon>
        <taxon>Tremellomycetes</taxon>
        <taxon>Tremellales</taxon>
        <taxon>Cryptococcaceae</taxon>
        <taxon>Kwoniella</taxon>
    </lineage>
</organism>
<protein>
    <submittedName>
        <fullName evidence="2">Uncharacterized protein</fullName>
    </submittedName>
</protein>
<feature type="compositionally biased region" description="Polar residues" evidence="1">
    <location>
        <begin position="12"/>
        <end position="22"/>
    </location>
</feature>
<feature type="region of interest" description="Disordered" evidence="1">
    <location>
        <begin position="244"/>
        <end position="283"/>
    </location>
</feature>
<feature type="compositionally biased region" description="Low complexity" evidence="1">
    <location>
        <begin position="265"/>
        <end position="277"/>
    </location>
</feature>
<dbReference type="Proteomes" id="UP001329825">
    <property type="component" value="Chromosome 4"/>
</dbReference>
<proteinExistence type="predicted"/>
<sequence>MGYIVDSESEDTVSQTNDAQNSKQTADIVSALTTKYPNSASQEILKLHRDGHNLRDPSALLESSDFRNAIKKRLNSIDHKAISKAYFDEKRNDADCILPLLGGYNFDVNKVLFVNAGVRLSESKPRSVICFETPDSEFVSYQRSILAWAEQLRSPFASGTNVEYHKNYRGKSFIDTRSAADVVDRALQLSIVGLCKWLTGTEEGQMKSWTLGEIRPFVDDEAVIAGAQSHMNAWCDHPVKRTTLSKTSDTKTSDTKTSDTKTSDTKTSVTKTSVTKTSKPKRLDPLSCGPEDVYVAWYGLDRDDSGLRTKLQDTLDGLSEPREAPIPPGTGFWGEELNWNGTGYDEIVKESNADKE</sequence>
<name>A0ABZ1CZG5_9TREE</name>
<evidence type="ECO:0000313" key="2">
    <source>
        <dbReference type="EMBL" id="WRT66719.1"/>
    </source>
</evidence>
<feature type="compositionally biased region" description="Basic and acidic residues" evidence="1">
    <location>
        <begin position="248"/>
        <end position="264"/>
    </location>
</feature>
<evidence type="ECO:0000313" key="3">
    <source>
        <dbReference type="Proteomes" id="UP001329825"/>
    </source>
</evidence>
<feature type="region of interest" description="Disordered" evidence="1">
    <location>
        <begin position="1"/>
        <end position="22"/>
    </location>
</feature>
<dbReference type="RefSeq" id="XP_062791459.1">
    <property type="nucleotide sequence ID" value="XM_062935408.1"/>
</dbReference>
<dbReference type="GeneID" id="87955813"/>
<dbReference type="EMBL" id="CP141884">
    <property type="protein sequence ID" value="WRT66719.1"/>
    <property type="molecule type" value="Genomic_DNA"/>
</dbReference>
<evidence type="ECO:0000256" key="1">
    <source>
        <dbReference type="SAM" id="MobiDB-lite"/>
    </source>
</evidence>
<keyword evidence="3" id="KW-1185">Reference proteome</keyword>
<gene>
    <name evidence="2" type="ORF">IL334_003682</name>
</gene>
<feature type="region of interest" description="Disordered" evidence="1">
    <location>
        <begin position="318"/>
        <end position="338"/>
    </location>
</feature>